<dbReference type="OrthoDB" id="301434at2759"/>
<organism evidence="8 9">
    <name type="scientific">Dermatophagoides pteronyssinus</name>
    <name type="common">European house dust mite</name>
    <dbReference type="NCBI Taxonomy" id="6956"/>
    <lineage>
        <taxon>Eukaryota</taxon>
        <taxon>Metazoa</taxon>
        <taxon>Ecdysozoa</taxon>
        <taxon>Arthropoda</taxon>
        <taxon>Chelicerata</taxon>
        <taxon>Arachnida</taxon>
        <taxon>Acari</taxon>
        <taxon>Acariformes</taxon>
        <taxon>Sarcoptiformes</taxon>
        <taxon>Astigmata</taxon>
        <taxon>Psoroptidia</taxon>
        <taxon>Analgoidea</taxon>
        <taxon>Pyroglyphidae</taxon>
        <taxon>Dermatophagoidinae</taxon>
        <taxon>Dermatophagoides</taxon>
    </lineage>
</organism>
<dbReference type="PANTHER" id="PTHR14969">
    <property type="entry name" value="SPHINGOSINE-1-PHOSPHATE PHOSPHOHYDROLASE"/>
    <property type="match status" value="1"/>
</dbReference>
<accession>A0A6P6Y985</accession>
<dbReference type="AlphaFoldDB" id="A0A6P6Y985"/>
<evidence type="ECO:0000313" key="9">
    <source>
        <dbReference type="RefSeq" id="XP_027201927.1"/>
    </source>
</evidence>
<evidence type="ECO:0000256" key="6">
    <source>
        <dbReference type="ARBA" id="ARBA00023136"/>
    </source>
</evidence>
<evidence type="ECO:0000256" key="1">
    <source>
        <dbReference type="ARBA" id="ARBA00004477"/>
    </source>
</evidence>
<keyword evidence="6" id="KW-0472">Membrane</keyword>
<comment type="similarity">
    <text evidence="7">Belongs to the type 2 lipid phosphate phosphatase family.</text>
</comment>
<keyword evidence="3" id="KW-0378">Hydrolase</keyword>
<proteinExistence type="inferred from homology"/>
<dbReference type="OMA" id="GRWEYPY"/>
<evidence type="ECO:0000313" key="8">
    <source>
        <dbReference type="Proteomes" id="UP000515146"/>
    </source>
</evidence>
<dbReference type="RefSeq" id="XP_027201927.1">
    <property type="nucleotide sequence ID" value="XM_027346126.1"/>
</dbReference>
<comment type="subcellular location">
    <subcellularLocation>
        <location evidence="1">Endoplasmic reticulum membrane</location>
        <topology evidence="1">Multi-pass membrane protein</topology>
    </subcellularLocation>
</comment>
<dbReference type="InterPro" id="IPR000326">
    <property type="entry name" value="PAP2/HPO"/>
</dbReference>
<dbReference type="InterPro" id="IPR036938">
    <property type="entry name" value="PAP2/HPO_sf"/>
</dbReference>
<protein>
    <submittedName>
        <fullName evidence="9">Sphingosine-1-phosphate phosphatase 2-like</fullName>
    </submittedName>
</protein>
<dbReference type="SUPFAM" id="SSF48317">
    <property type="entry name" value="Acid phosphatase/Vanadium-dependent haloperoxidase"/>
    <property type="match status" value="1"/>
</dbReference>
<keyword evidence="4" id="KW-0256">Endoplasmic reticulum</keyword>
<evidence type="ECO:0000256" key="7">
    <source>
        <dbReference type="ARBA" id="ARBA00038324"/>
    </source>
</evidence>
<evidence type="ECO:0000256" key="5">
    <source>
        <dbReference type="ARBA" id="ARBA00022989"/>
    </source>
</evidence>
<dbReference type="KEGG" id="dpte:113795891"/>
<dbReference type="GO" id="GO:0006670">
    <property type="term" value="P:sphingosine metabolic process"/>
    <property type="evidence" value="ECO:0007669"/>
    <property type="project" value="TreeGrafter"/>
</dbReference>
<dbReference type="Pfam" id="PF01569">
    <property type="entry name" value="PAP2"/>
    <property type="match status" value="1"/>
</dbReference>
<keyword evidence="8" id="KW-1185">Reference proteome</keyword>
<dbReference type="GO" id="GO:0042392">
    <property type="term" value="F:sphingosine-1-phosphate phosphatase activity"/>
    <property type="evidence" value="ECO:0007669"/>
    <property type="project" value="TreeGrafter"/>
</dbReference>
<dbReference type="GeneID" id="113795891"/>
<dbReference type="InParanoid" id="A0A6P6Y985"/>
<gene>
    <name evidence="9" type="primary">LOC113795891</name>
</gene>
<reference evidence="9" key="1">
    <citation type="submission" date="2025-08" db="UniProtKB">
        <authorList>
            <consortium name="RefSeq"/>
        </authorList>
    </citation>
    <scope>IDENTIFICATION</scope>
    <source>
        <strain evidence="9">Airmid</strain>
    </source>
</reference>
<evidence type="ECO:0000256" key="4">
    <source>
        <dbReference type="ARBA" id="ARBA00022824"/>
    </source>
</evidence>
<dbReference type="PANTHER" id="PTHR14969:SF28">
    <property type="entry name" value="DIHYDROSPHINGOSINE 1-PHOSPHATE PHOSPHATASE LCB3-RELATED"/>
    <property type="match status" value="1"/>
</dbReference>
<dbReference type="Gene3D" id="1.20.144.10">
    <property type="entry name" value="Phosphatidic acid phosphatase type 2/haloperoxidase"/>
    <property type="match status" value="1"/>
</dbReference>
<keyword evidence="5" id="KW-1133">Transmembrane helix</keyword>
<evidence type="ECO:0000256" key="3">
    <source>
        <dbReference type="ARBA" id="ARBA00022801"/>
    </source>
</evidence>
<name>A0A6P6Y985_DERPT</name>
<dbReference type="GO" id="GO:0005789">
    <property type="term" value="C:endoplasmic reticulum membrane"/>
    <property type="evidence" value="ECO:0007669"/>
    <property type="project" value="UniProtKB-SubCell"/>
</dbReference>
<evidence type="ECO:0000256" key="2">
    <source>
        <dbReference type="ARBA" id="ARBA00022692"/>
    </source>
</evidence>
<dbReference type="SMART" id="SM00014">
    <property type="entry name" value="acidPPc"/>
    <property type="match status" value="1"/>
</dbReference>
<sequence length="393" mass="45198">MQLKYLYQTIYSLHDPIHVGRFQKLFGLEIIHDDDQDDDRNRKSSFHSSIPSTNQQPKQKKYLIRNYLWYYLFSFGARLGYEVFYALSFSYLYWNLDSFICRQLMLIWAILMYTGQALKEIFRIPRPSGPNILILEPEYSFEYGMPSTHAMLAAMVPLTLYSLLNNRYEIISPLLFIFCSICWCTLICCSRLYLGMHSVLDILVGLSLTCILLAFVLPILSITDQFLIHNSFTPLIITAILIISSLLYPVSNKQSPSRGDTISIISASGGVYIGSWINYQLAIIRDHSSHSNELYQILLPSLNDMPFIIGRFVIGLLTLFALRSLGKLFAKWAIRFFTGLKDLNNEQTKHLTVVEVPMKMIPFLMIGLAISFFGPLMARIAHIERHSMMFEAS</sequence>
<dbReference type="Proteomes" id="UP000515146">
    <property type="component" value="Unplaced"/>
</dbReference>
<keyword evidence="2" id="KW-0812">Transmembrane</keyword>